<organism evidence="1 2">
    <name type="scientific">Spiribacter pallidus</name>
    <dbReference type="NCBI Taxonomy" id="1987936"/>
    <lineage>
        <taxon>Bacteria</taxon>
        <taxon>Pseudomonadati</taxon>
        <taxon>Pseudomonadota</taxon>
        <taxon>Gammaproteobacteria</taxon>
        <taxon>Chromatiales</taxon>
        <taxon>Ectothiorhodospiraceae</taxon>
        <taxon>Spiribacter</taxon>
    </lineage>
</organism>
<dbReference type="EC" id="3.1.3.-" evidence="1"/>
<gene>
    <name evidence="1" type="ORF">V6X73_00270</name>
</gene>
<dbReference type="CDD" id="cd07067">
    <property type="entry name" value="HP_PGM_like"/>
    <property type="match status" value="1"/>
</dbReference>
<proteinExistence type="predicted"/>
<dbReference type="InterPro" id="IPR050275">
    <property type="entry name" value="PGM_Phosphatase"/>
</dbReference>
<dbReference type="GO" id="GO:0016787">
    <property type="term" value="F:hydrolase activity"/>
    <property type="evidence" value="ECO:0007669"/>
    <property type="project" value="UniProtKB-KW"/>
</dbReference>
<dbReference type="PANTHER" id="PTHR48100">
    <property type="entry name" value="BROAD-SPECIFICITY PHOSPHATASE YOR283W-RELATED"/>
    <property type="match status" value="1"/>
</dbReference>
<protein>
    <submittedName>
        <fullName evidence="1">Histidine phosphatase family protein</fullName>
        <ecNumber evidence="1">3.1.3.-</ecNumber>
    </submittedName>
</protein>
<evidence type="ECO:0000313" key="2">
    <source>
        <dbReference type="Proteomes" id="UP001556709"/>
    </source>
</evidence>
<accession>A0ABV3TAL4</accession>
<reference evidence="1 2" key="1">
    <citation type="submission" date="2024-02" db="EMBL/GenBank/DDBJ databases">
        <title>New especies of Spiribacter isolated from saline water.</title>
        <authorList>
            <person name="Leon M.J."/>
            <person name="De La Haba R."/>
            <person name="Sanchez-Porro C."/>
            <person name="Ventosa A."/>
        </authorList>
    </citation>
    <scope>NUCLEOTIDE SEQUENCE [LARGE SCALE GENOMIC DNA]</scope>
    <source>
        <strain evidence="2">ag22IC6-390</strain>
    </source>
</reference>
<dbReference type="Proteomes" id="UP001556709">
    <property type="component" value="Unassembled WGS sequence"/>
</dbReference>
<dbReference type="SUPFAM" id="SSF53254">
    <property type="entry name" value="Phosphoglycerate mutase-like"/>
    <property type="match status" value="1"/>
</dbReference>
<dbReference type="InterPro" id="IPR029033">
    <property type="entry name" value="His_PPase_superfam"/>
</dbReference>
<dbReference type="EMBL" id="JBAKFM010000001">
    <property type="protein sequence ID" value="MEX0468173.1"/>
    <property type="molecule type" value="Genomic_DNA"/>
</dbReference>
<name>A0ABV3TAL4_9GAMM</name>
<comment type="caution">
    <text evidence="1">The sequence shown here is derived from an EMBL/GenBank/DDBJ whole genome shotgun (WGS) entry which is preliminary data.</text>
</comment>
<dbReference type="PANTHER" id="PTHR48100:SF1">
    <property type="entry name" value="HISTIDINE PHOSPHATASE FAMILY PROTEIN-RELATED"/>
    <property type="match status" value="1"/>
</dbReference>
<evidence type="ECO:0000313" key="1">
    <source>
        <dbReference type="EMBL" id="MEX0468173.1"/>
    </source>
</evidence>
<dbReference type="RefSeq" id="WP_367958324.1">
    <property type="nucleotide sequence ID" value="NZ_JBAKFK010000001.1"/>
</dbReference>
<dbReference type="InterPro" id="IPR013078">
    <property type="entry name" value="His_Pase_superF_clade-1"/>
</dbReference>
<keyword evidence="2" id="KW-1185">Reference proteome</keyword>
<keyword evidence="1" id="KW-0378">Hydrolase</keyword>
<dbReference type="Gene3D" id="3.40.50.1240">
    <property type="entry name" value="Phosphoglycerate mutase-like"/>
    <property type="match status" value="1"/>
</dbReference>
<dbReference type="Pfam" id="PF00300">
    <property type="entry name" value="His_Phos_1"/>
    <property type="match status" value="1"/>
</dbReference>
<sequence length="241" mass="26500">MKLLLIRHAQTTANHEGRWQGHSDFPLSALGHAQTARLAEAVAGYLGAEIGQPPHSTHPSAKPVVVYSSPLGRAQATAQPLAAAVGQPVETLEPLREYDVGVFSGRTWAELEARHPDVARHFAQHRDWDAVPDAEPLQQRSNRARSAIDQLINNHDDQQTVVGITHGGFLQYLIAALLGTPRVWGIRPGNTAIFEFHINRKAYHRQTASAGALNSYHCRIQRFNDTTHLNADAHGTHRGID</sequence>
<dbReference type="SMART" id="SM00855">
    <property type="entry name" value="PGAM"/>
    <property type="match status" value="1"/>
</dbReference>